<comment type="caution">
    <text evidence="2">The sequence shown here is derived from an EMBL/GenBank/DDBJ whole genome shotgun (WGS) entry which is preliminary data.</text>
</comment>
<evidence type="ECO:0000313" key="3">
    <source>
        <dbReference type="Proteomes" id="UP000002945"/>
    </source>
</evidence>
<accession>A9EDB0</accession>
<protein>
    <submittedName>
        <fullName evidence="2">Uncharacterized protein</fullName>
    </submittedName>
</protein>
<organism evidence="2 3">
    <name type="scientific">Kordia algicida OT-1</name>
    <dbReference type="NCBI Taxonomy" id="391587"/>
    <lineage>
        <taxon>Bacteria</taxon>
        <taxon>Pseudomonadati</taxon>
        <taxon>Bacteroidota</taxon>
        <taxon>Flavobacteriia</taxon>
        <taxon>Flavobacteriales</taxon>
        <taxon>Flavobacteriaceae</taxon>
        <taxon>Kordia</taxon>
    </lineage>
</organism>
<dbReference type="STRING" id="391587.KAOT1_11417"/>
<sequence length="199" mass="22259">MNLKIKNLLTAVVALFIMTSVTAQKKTKLEIAPSLVLTYSAMGPKGSKVLFPLEIKEMSEDQVVLEYSMVNGKKKISGQWIISGTGLENGKYLNWQPLNPSEKRVLPKDQTIFSVSRKFLDEIKSKKTAKYDDKVFELKSMPKGEEIKIGKKVVDAIYVVEKDGELAYWILNNRDLPFIINTKGGQGPAFTLADVTSNK</sequence>
<name>A9EDB0_9FLAO</name>
<evidence type="ECO:0000313" key="2">
    <source>
        <dbReference type="EMBL" id="EDP94251.1"/>
    </source>
</evidence>
<proteinExistence type="predicted"/>
<reference evidence="2 3" key="1">
    <citation type="journal article" date="2011" name="J. Bacteriol.">
        <title>Genome sequence of the algicidal bacterium Kordia algicida OT-1.</title>
        <authorList>
            <person name="Lee H.S."/>
            <person name="Kang S.G."/>
            <person name="Kwon K.K."/>
            <person name="Lee J.H."/>
            <person name="Kim S.J."/>
        </authorList>
    </citation>
    <scope>NUCLEOTIDE SEQUENCE [LARGE SCALE GENOMIC DNA]</scope>
    <source>
        <strain evidence="2 3">OT-1</strain>
    </source>
</reference>
<dbReference type="OrthoDB" id="1151192at2"/>
<gene>
    <name evidence="2" type="ORF">KAOT1_11417</name>
</gene>
<feature type="chain" id="PRO_5002738134" evidence="1">
    <location>
        <begin position="24"/>
        <end position="199"/>
    </location>
</feature>
<dbReference type="HOGENOM" id="CLU_1452923_0_0_10"/>
<dbReference type="Proteomes" id="UP000002945">
    <property type="component" value="Unassembled WGS sequence"/>
</dbReference>
<dbReference type="AlphaFoldDB" id="A9EDB0"/>
<evidence type="ECO:0000256" key="1">
    <source>
        <dbReference type="SAM" id="SignalP"/>
    </source>
</evidence>
<keyword evidence="1" id="KW-0732">Signal</keyword>
<feature type="signal peptide" evidence="1">
    <location>
        <begin position="1"/>
        <end position="23"/>
    </location>
</feature>
<dbReference type="RefSeq" id="WP_007094833.1">
    <property type="nucleotide sequence ID" value="NZ_CP142125.1"/>
</dbReference>
<keyword evidence="3" id="KW-1185">Reference proteome</keyword>
<dbReference type="EMBL" id="ABIB01000022">
    <property type="protein sequence ID" value="EDP94251.1"/>
    <property type="molecule type" value="Genomic_DNA"/>
</dbReference>